<dbReference type="AlphaFoldDB" id="A0AAV1IYM3"/>
<gene>
    <name evidence="2" type="ORF">LNINA_LOCUS868</name>
</gene>
<name>A0AAV1IYM3_9NEOP</name>
<evidence type="ECO:0000313" key="2">
    <source>
        <dbReference type="EMBL" id="CAK1540847.1"/>
    </source>
</evidence>
<keyword evidence="3" id="KW-1185">Reference proteome</keyword>
<reference evidence="2 3" key="1">
    <citation type="submission" date="2023-11" db="EMBL/GenBank/DDBJ databases">
        <authorList>
            <person name="Okamura Y."/>
        </authorList>
    </citation>
    <scope>NUCLEOTIDE SEQUENCE [LARGE SCALE GENOMIC DNA]</scope>
</reference>
<accession>A0AAV1IYM3</accession>
<feature type="region of interest" description="Disordered" evidence="1">
    <location>
        <begin position="1"/>
        <end position="39"/>
    </location>
</feature>
<organism evidence="2 3">
    <name type="scientific">Leptosia nina</name>
    <dbReference type="NCBI Taxonomy" id="320188"/>
    <lineage>
        <taxon>Eukaryota</taxon>
        <taxon>Metazoa</taxon>
        <taxon>Ecdysozoa</taxon>
        <taxon>Arthropoda</taxon>
        <taxon>Hexapoda</taxon>
        <taxon>Insecta</taxon>
        <taxon>Pterygota</taxon>
        <taxon>Neoptera</taxon>
        <taxon>Endopterygota</taxon>
        <taxon>Lepidoptera</taxon>
        <taxon>Glossata</taxon>
        <taxon>Ditrysia</taxon>
        <taxon>Papilionoidea</taxon>
        <taxon>Pieridae</taxon>
        <taxon>Pierinae</taxon>
        <taxon>Leptosia</taxon>
    </lineage>
</organism>
<dbReference type="Proteomes" id="UP001497472">
    <property type="component" value="Unassembled WGS sequence"/>
</dbReference>
<dbReference type="EMBL" id="CAVLEF010000001">
    <property type="protein sequence ID" value="CAK1540847.1"/>
    <property type="molecule type" value="Genomic_DNA"/>
</dbReference>
<feature type="compositionally biased region" description="Basic residues" evidence="1">
    <location>
        <begin position="10"/>
        <end position="26"/>
    </location>
</feature>
<proteinExistence type="predicted"/>
<evidence type="ECO:0000313" key="3">
    <source>
        <dbReference type="Proteomes" id="UP001497472"/>
    </source>
</evidence>
<sequence>MQTIKTIARNSRKSRSRMKPRPRQLRRPSDSANEPMPIARLRPRAFKSRRSPALKGTPLGPLWSLPAPSRCELRGRGRYRFDGREHCARGGIFHADREIARSA</sequence>
<evidence type="ECO:0000256" key="1">
    <source>
        <dbReference type="SAM" id="MobiDB-lite"/>
    </source>
</evidence>
<comment type="caution">
    <text evidence="2">The sequence shown here is derived from an EMBL/GenBank/DDBJ whole genome shotgun (WGS) entry which is preliminary data.</text>
</comment>
<protein>
    <submittedName>
        <fullName evidence="2">Uncharacterized protein</fullName>
    </submittedName>
</protein>